<dbReference type="Pfam" id="PF02338">
    <property type="entry name" value="OTU"/>
    <property type="match status" value="1"/>
</dbReference>
<dbReference type="EMBL" id="CP136890">
    <property type="protein sequence ID" value="WOK92622.1"/>
    <property type="molecule type" value="Genomic_DNA"/>
</dbReference>
<dbReference type="FunFam" id="3.90.70.80:FF:000009">
    <property type="entry name" value="OTU domain-containing protein 3"/>
    <property type="match status" value="1"/>
</dbReference>
<feature type="region of interest" description="Disordered" evidence="2">
    <location>
        <begin position="1"/>
        <end position="21"/>
    </location>
</feature>
<feature type="compositionally biased region" description="Basic residues" evidence="2">
    <location>
        <begin position="358"/>
        <end position="367"/>
    </location>
</feature>
<dbReference type="PROSITE" id="PS50802">
    <property type="entry name" value="OTU"/>
    <property type="match status" value="1"/>
</dbReference>
<dbReference type="CDD" id="cd14279">
    <property type="entry name" value="CUE"/>
    <property type="match status" value="1"/>
</dbReference>
<sequence length="390" mass="43512">MVHAKSKSKPRKQHDSLKKHGKQTDIAELHIQLDALDLKIIEVTADGNCFFRALADQLEGNEDEHQKYREMVVKFIMNHREDFEPFIEDDVPFDEYCQSMKKDGTWAGNMELQAASLVTKRNICIHRLRSPRWYISNFSGHQANMIHLCYHDGEHYNSVRAKEDTCEGPAKPIIIKVDAHISKDYSNKGTIDKSSKSSSGRSTFDSGSVKLVMAGTGCKDINKVEQVLQEVDGDVDAAIEFLIAEQDLEIDENAFTNSDSSKVEDLVQGENQSQDCQQPVVASVNINLELEGCEQKIQPTQADNVDNQRDDIHNQCKKKPGSKDCICGSKKKCNACGTTGKVSSPIVNHKLATNKGRKESKRNKRKGATKEVRDTGSRSLSVPDMGALCI</sequence>
<reference evidence="4 5" key="1">
    <citation type="submission" date="2023-10" db="EMBL/GenBank/DDBJ databases">
        <title>Chromosome-scale genome assembly provides insights into flower coloration mechanisms of Canna indica.</title>
        <authorList>
            <person name="Li C."/>
        </authorList>
    </citation>
    <scope>NUCLEOTIDE SEQUENCE [LARGE SCALE GENOMIC DNA]</scope>
    <source>
        <tissue evidence="4">Flower</tissue>
    </source>
</reference>
<dbReference type="Proteomes" id="UP001327560">
    <property type="component" value="Chromosome 1"/>
</dbReference>
<evidence type="ECO:0000259" key="3">
    <source>
        <dbReference type="PROSITE" id="PS50802"/>
    </source>
</evidence>
<dbReference type="Gene3D" id="3.90.70.80">
    <property type="match status" value="1"/>
</dbReference>
<evidence type="ECO:0000256" key="2">
    <source>
        <dbReference type="SAM" id="MobiDB-lite"/>
    </source>
</evidence>
<feature type="compositionally biased region" description="Basic residues" evidence="2">
    <location>
        <begin position="1"/>
        <end position="12"/>
    </location>
</feature>
<feature type="region of interest" description="Disordered" evidence="2">
    <location>
        <begin position="352"/>
        <end position="390"/>
    </location>
</feature>
<dbReference type="PANTHER" id="PTHR12419:SF7">
    <property type="entry name" value="OTU DOMAIN-CONTAINING PROTEIN 3"/>
    <property type="match status" value="1"/>
</dbReference>
<dbReference type="PANTHER" id="PTHR12419">
    <property type="entry name" value="OTU DOMAIN CONTAINING PROTEIN"/>
    <property type="match status" value="1"/>
</dbReference>
<protein>
    <submittedName>
        <fullName evidence="4">OTU domain-containing protein 3 isoform X1</fullName>
    </submittedName>
</protein>
<evidence type="ECO:0000256" key="1">
    <source>
        <dbReference type="ARBA" id="ARBA00010407"/>
    </source>
</evidence>
<organism evidence="4 5">
    <name type="scientific">Canna indica</name>
    <name type="common">Indian-shot</name>
    <dbReference type="NCBI Taxonomy" id="4628"/>
    <lineage>
        <taxon>Eukaryota</taxon>
        <taxon>Viridiplantae</taxon>
        <taxon>Streptophyta</taxon>
        <taxon>Embryophyta</taxon>
        <taxon>Tracheophyta</taxon>
        <taxon>Spermatophyta</taxon>
        <taxon>Magnoliopsida</taxon>
        <taxon>Liliopsida</taxon>
        <taxon>Zingiberales</taxon>
        <taxon>Cannaceae</taxon>
        <taxon>Canna</taxon>
    </lineage>
</organism>
<dbReference type="SUPFAM" id="SSF54001">
    <property type="entry name" value="Cysteine proteinases"/>
    <property type="match status" value="1"/>
</dbReference>
<dbReference type="AlphaFoldDB" id="A0AAQ3JN05"/>
<evidence type="ECO:0000313" key="4">
    <source>
        <dbReference type="EMBL" id="WOK92622.1"/>
    </source>
</evidence>
<dbReference type="InterPro" id="IPR050704">
    <property type="entry name" value="Peptidase_C85-like"/>
</dbReference>
<gene>
    <name evidence="4" type="ORF">Cni_G01313</name>
</gene>
<dbReference type="GO" id="GO:0016579">
    <property type="term" value="P:protein deubiquitination"/>
    <property type="evidence" value="ECO:0007669"/>
    <property type="project" value="TreeGrafter"/>
</dbReference>
<dbReference type="GO" id="GO:0004843">
    <property type="term" value="F:cysteine-type deubiquitinase activity"/>
    <property type="evidence" value="ECO:0007669"/>
    <property type="project" value="TreeGrafter"/>
</dbReference>
<accession>A0AAQ3JN05</accession>
<evidence type="ECO:0000313" key="5">
    <source>
        <dbReference type="Proteomes" id="UP001327560"/>
    </source>
</evidence>
<keyword evidence="5" id="KW-1185">Reference proteome</keyword>
<proteinExistence type="inferred from homology"/>
<dbReference type="CDD" id="cd22771">
    <property type="entry name" value="OTU_plant_OTU7-like"/>
    <property type="match status" value="1"/>
</dbReference>
<dbReference type="InterPro" id="IPR038765">
    <property type="entry name" value="Papain-like_cys_pep_sf"/>
</dbReference>
<name>A0AAQ3JN05_9LILI</name>
<comment type="similarity">
    <text evidence="1">Belongs to the peptidase C85 family.</text>
</comment>
<dbReference type="InterPro" id="IPR003323">
    <property type="entry name" value="OTU_dom"/>
</dbReference>
<feature type="domain" description="OTU" evidence="3">
    <location>
        <begin position="38"/>
        <end position="162"/>
    </location>
</feature>